<comment type="caution">
    <text evidence="2">The sequence shown here is derived from an EMBL/GenBank/DDBJ whole genome shotgun (WGS) entry which is preliminary data.</text>
</comment>
<keyword evidence="1" id="KW-0472">Membrane</keyword>
<organism evidence="2 3">
    <name type="scientific">Bifidobacterium pseudolongum</name>
    <dbReference type="NCBI Taxonomy" id="1694"/>
    <lineage>
        <taxon>Bacteria</taxon>
        <taxon>Bacillati</taxon>
        <taxon>Actinomycetota</taxon>
        <taxon>Actinomycetes</taxon>
        <taxon>Bifidobacteriales</taxon>
        <taxon>Bifidobacteriaceae</taxon>
        <taxon>Bifidobacterium</taxon>
    </lineage>
</organism>
<evidence type="ECO:0000256" key="1">
    <source>
        <dbReference type="SAM" id="Phobius"/>
    </source>
</evidence>
<dbReference type="EMBL" id="QRZV01000002">
    <property type="protein sequence ID" value="RGW09923.1"/>
    <property type="molecule type" value="Genomic_DNA"/>
</dbReference>
<dbReference type="Proteomes" id="UP000265970">
    <property type="component" value="Unassembled WGS sequence"/>
</dbReference>
<proteinExistence type="predicted"/>
<dbReference type="AlphaFoldDB" id="A0A395XGV0"/>
<accession>A0A395XGV0</accession>
<evidence type="ECO:0000313" key="2">
    <source>
        <dbReference type="EMBL" id="RGW09923.1"/>
    </source>
</evidence>
<keyword evidence="1" id="KW-0812">Transmembrane</keyword>
<feature type="transmembrane region" description="Helical" evidence="1">
    <location>
        <begin position="6"/>
        <end position="27"/>
    </location>
</feature>
<name>A0A395XGV0_9BIFI</name>
<sequence length="159" mass="18551">MNLLNNLEAVVTIVVAIAGSGGFWEWWRSSQEKRQQAVTRSELEDLIETSLRNSTSIRELREKIDRNTLAIAQSHEWHKRHEEETHRHRLLGLRQALMQDPHDRLSHEHQLEAGREYLGAGGNGIGHARYEQLLADYKWRLAHSDWDYTHRPPTTNTTD</sequence>
<protein>
    <submittedName>
        <fullName evidence="2">Uncharacterized protein</fullName>
    </submittedName>
</protein>
<evidence type="ECO:0000313" key="3">
    <source>
        <dbReference type="Proteomes" id="UP000265970"/>
    </source>
</evidence>
<keyword evidence="1" id="KW-1133">Transmembrane helix</keyword>
<dbReference type="RefSeq" id="WP_147345310.1">
    <property type="nucleotide sequence ID" value="NZ_QRZV01000002.1"/>
</dbReference>
<reference evidence="2 3" key="1">
    <citation type="submission" date="2018-08" db="EMBL/GenBank/DDBJ databases">
        <title>A genome reference for cultivated species of the human gut microbiota.</title>
        <authorList>
            <person name="Zou Y."/>
            <person name="Xue W."/>
            <person name="Luo G."/>
        </authorList>
    </citation>
    <scope>NUCLEOTIDE SEQUENCE [LARGE SCALE GENOMIC DNA]</scope>
    <source>
        <strain evidence="2 3">AF13-3LB</strain>
    </source>
</reference>
<gene>
    <name evidence="2" type="ORF">DWV92_04795</name>
</gene>